<dbReference type="EMBL" id="FUIE01000015">
    <property type="protein sequence ID" value="SJM50283.1"/>
    <property type="molecule type" value="Genomic_DNA"/>
</dbReference>
<dbReference type="Proteomes" id="UP000195766">
    <property type="component" value="Unassembled WGS sequence"/>
</dbReference>
<protein>
    <submittedName>
        <fullName evidence="1">Ferric siderophore transport system, periplasmic binding protein TonB</fullName>
    </submittedName>
</protein>
<organism evidence="1 2">
    <name type="scientific">Brevundimonas diminuta 3F5N</name>
    <dbReference type="NCBI Taxonomy" id="1255603"/>
    <lineage>
        <taxon>Bacteria</taxon>
        <taxon>Pseudomonadati</taxon>
        <taxon>Pseudomonadota</taxon>
        <taxon>Alphaproteobacteria</taxon>
        <taxon>Caulobacterales</taxon>
        <taxon>Caulobacteraceae</taxon>
        <taxon>Brevundimonas</taxon>
    </lineage>
</organism>
<dbReference type="RefSeq" id="WP_087139144.1">
    <property type="nucleotide sequence ID" value="NZ_FUIE01000015.1"/>
</dbReference>
<evidence type="ECO:0000313" key="1">
    <source>
        <dbReference type="EMBL" id="SJM50283.1"/>
    </source>
</evidence>
<gene>
    <name evidence="1" type="ORF">FM111_02360</name>
</gene>
<sequence length="106" mass="11104">MLLLAMMSIVAFQETTPAAEAPAAASVRWSTPPHIETPPKALQDKVSGVATLRCAFTDGSPSACRIVAESPAGYGFGMTALRATRSARAANGLDGPHEFSIVFEVR</sequence>
<accession>A0A1R4F389</accession>
<evidence type="ECO:0000313" key="2">
    <source>
        <dbReference type="Proteomes" id="UP000195766"/>
    </source>
</evidence>
<reference evidence="1 2" key="1">
    <citation type="submission" date="2017-02" db="EMBL/GenBank/DDBJ databases">
        <authorList>
            <person name="Peterson S.W."/>
        </authorList>
    </citation>
    <scope>NUCLEOTIDE SEQUENCE [LARGE SCALE GENOMIC DNA]</scope>
    <source>
        <strain evidence="1 2">3F5N</strain>
    </source>
</reference>
<dbReference type="AlphaFoldDB" id="A0A1R4F389"/>
<name>A0A1R4F389_BREDI</name>
<proteinExistence type="predicted"/>